<comment type="caution">
    <text evidence="2">The sequence shown here is derived from an EMBL/GenBank/DDBJ whole genome shotgun (WGS) entry which is preliminary data.</text>
</comment>
<feature type="region of interest" description="Disordered" evidence="1">
    <location>
        <begin position="1"/>
        <end position="38"/>
    </location>
</feature>
<accession>A0A2I0ING2</accession>
<dbReference type="EMBL" id="PGOL01002706">
    <property type="protein sequence ID" value="PKI45542.1"/>
    <property type="molecule type" value="Genomic_DNA"/>
</dbReference>
<name>A0A2I0ING2_PUNGR</name>
<sequence>MTQALPPLTPAGAPLAHSGEIQPPVPTPEAQAPSTSTEGAARIIALESDIFTLKGTVNQMAADMAELMALLKAPNRTSSNSTPPPGYGPTVDPNPWVPPTHAPEVTLSAAIPFPPSNPTTLVPPPMSIPVPAPVYIAPPPMVFPAQSPHAPAHTSEPLPFQASQPHISFSYPTLHLLNIPIPESGTPTEAIPIAPPTNFIPETGTEQEQRLKKMEQNIKALQSGGSRLNAGDGDWSPFPGMRLPPKIKVPEFQSLARAALDWYMSLKAADIPTWANLSSKFIDQYKYCAETSPTLLELSTMEMAEDQGFEAYVVKWRARAAKHVPPISVCPTLDALSSATPSATSLIFHLAGLLSVAGPAQLRPCSSSDPTKQASGFENSSAGSESALRVPSGRTQSHHRQLLEAAEEDPSDD</sequence>
<feature type="compositionally biased region" description="Low complexity" evidence="1">
    <location>
        <begin position="1"/>
        <end position="16"/>
    </location>
</feature>
<evidence type="ECO:0000313" key="2">
    <source>
        <dbReference type="EMBL" id="PKI45542.1"/>
    </source>
</evidence>
<feature type="compositionally biased region" description="Polar residues" evidence="1">
    <location>
        <begin position="364"/>
        <end position="384"/>
    </location>
</feature>
<protein>
    <recommendedName>
        <fullName evidence="4">Retrotransposon gag domain-containing protein</fullName>
    </recommendedName>
</protein>
<gene>
    <name evidence="2" type="ORF">CRG98_034060</name>
</gene>
<feature type="region of interest" description="Disordered" evidence="1">
    <location>
        <begin position="362"/>
        <end position="413"/>
    </location>
</feature>
<keyword evidence="3" id="KW-1185">Reference proteome</keyword>
<dbReference type="AlphaFoldDB" id="A0A2I0ING2"/>
<dbReference type="Proteomes" id="UP000233551">
    <property type="component" value="Unassembled WGS sequence"/>
</dbReference>
<organism evidence="2 3">
    <name type="scientific">Punica granatum</name>
    <name type="common">Pomegranate</name>
    <dbReference type="NCBI Taxonomy" id="22663"/>
    <lineage>
        <taxon>Eukaryota</taxon>
        <taxon>Viridiplantae</taxon>
        <taxon>Streptophyta</taxon>
        <taxon>Embryophyta</taxon>
        <taxon>Tracheophyta</taxon>
        <taxon>Spermatophyta</taxon>
        <taxon>Magnoliopsida</taxon>
        <taxon>eudicotyledons</taxon>
        <taxon>Gunneridae</taxon>
        <taxon>Pentapetalae</taxon>
        <taxon>rosids</taxon>
        <taxon>malvids</taxon>
        <taxon>Myrtales</taxon>
        <taxon>Lythraceae</taxon>
        <taxon>Punica</taxon>
    </lineage>
</organism>
<evidence type="ECO:0000256" key="1">
    <source>
        <dbReference type="SAM" id="MobiDB-lite"/>
    </source>
</evidence>
<evidence type="ECO:0008006" key="4">
    <source>
        <dbReference type="Google" id="ProtNLM"/>
    </source>
</evidence>
<evidence type="ECO:0000313" key="3">
    <source>
        <dbReference type="Proteomes" id="UP000233551"/>
    </source>
</evidence>
<reference evidence="2 3" key="1">
    <citation type="submission" date="2017-11" db="EMBL/GenBank/DDBJ databases">
        <title>De-novo sequencing of pomegranate (Punica granatum L.) genome.</title>
        <authorList>
            <person name="Akparov Z."/>
            <person name="Amiraslanov A."/>
            <person name="Hajiyeva S."/>
            <person name="Abbasov M."/>
            <person name="Kaur K."/>
            <person name="Hamwieh A."/>
            <person name="Solovyev V."/>
            <person name="Salamov A."/>
            <person name="Braich B."/>
            <person name="Kosarev P."/>
            <person name="Mahmoud A."/>
            <person name="Hajiyev E."/>
            <person name="Babayeva S."/>
            <person name="Izzatullayeva V."/>
            <person name="Mammadov A."/>
            <person name="Mammadov A."/>
            <person name="Sharifova S."/>
            <person name="Ojaghi J."/>
            <person name="Eynullazada K."/>
            <person name="Bayramov B."/>
            <person name="Abdulazimova A."/>
            <person name="Shahmuradov I."/>
        </authorList>
    </citation>
    <scope>NUCLEOTIDE SEQUENCE [LARGE SCALE GENOMIC DNA]</scope>
    <source>
        <strain evidence="3">cv. AG2017</strain>
        <tissue evidence="2">Leaf</tissue>
    </source>
</reference>
<proteinExistence type="predicted"/>